<organism evidence="4 5">
    <name type="scientific">Sporosarcina ureae</name>
    <dbReference type="NCBI Taxonomy" id="1571"/>
    <lineage>
        <taxon>Bacteria</taxon>
        <taxon>Bacillati</taxon>
        <taxon>Bacillota</taxon>
        <taxon>Bacilli</taxon>
        <taxon>Bacillales</taxon>
        <taxon>Caryophanaceae</taxon>
        <taxon>Sporosarcina</taxon>
    </lineage>
</organism>
<dbReference type="InterPro" id="IPR003421">
    <property type="entry name" value="Opine_DH"/>
</dbReference>
<name>A0ABN4YVB0_SPOUR</name>
<feature type="domain" description="Glycerol-3-phosphate dehydrogenase NAD-dependent N-terminal" evidence="2">
    <location>
        <begin position="3"/>
        <end position="111"/>
    </location>
</feature>
<evidence type="ECO:0000259" key="3">
    <source>
        <dbReference type="Pfam" id="PF02317"/>
    </source>
</evidence>
<evidence type="ECO:0000259" key="2">
    <source>
        <dbReference type="Pfam" id="PF01210"/>
    </source>
</evidence>
<reference evidence="4 5" key="1">
    <citation type="submission" date="2016-04" db="EMBL/GenBank/DDBJ databases">
        <title>Comparative Genomics and Epigenetics of Sporosarcina ureae.</title>
        <authorList>
            <person name="Oliver A.S."/>
            <person name="Cooper K.K."/>
        </authorList>
    </citation>
    <scope>NUCLEOTIDE SEQUENCE [LARGE SCALE GENOMIC DNA]</scope>
    <source>
        <strain evidence="4 5">S204</strain>
    </source>
</reference>
<dbReference type="SUPFAM" id="SSF48179">
    <property type="entry name" value="6-phosphogluconate dehydrogenase C-terminal domain-like"/>
    <property type="match status" value="1"/>
</dbReference>
<dbReference type="PANTHER" id="PTHR38015">
    <property type="entry name" value="BLR6086 PROTEIN"/>
    <property type="match status" value="1"/>
</dbReference>
<dbReference type="InterPro" id="IPR051729">
    <property type="entry name" value="Opine/Lysopine_DH"/>
</dbReference>
<protein>
    <submittedName>
        <fullName evidence="4">Nopaline dehydrogenase</fullName>
    </submittedName>
</protein>
<dbReference type="Pfam" id="PF02317">
    <property type="entry name" value="Octopine_DH"/>
    <property type="match status" value="1"/>
</dbReference>
<dbReference type="InterPro" id="IPR008927">
    <property type="entry name" value="6-PGluconate_DH-like_C_sf"/>
</dbReference>
<evidence type="ECO:0000313" key="5">
    <source>
        <dbReference type="Proteomes" id="UP000192486"/>
    </source>
</evidence>
<evidence type="ECO:0000313" key="4">
    <source>
        <dbReference type="EMBL" id="ARF13138.1"/>
    </source>
</evidence>
<gene>
    <name evidence="4" type="ORF">SporoS204_02425</name>
</gene>
<dbReference type="EMBL" id="CP015108">
    <property type="protein sequence ID" value="ARF13138.1"/>
    <property type="molecule type" value="Genomic_DNA"/>
</dbReference>
<dbReference type="Proteomes" id="UP000192486">
    <property type="component" value="Chromosome"/>
</dbReference>
<sequence length="366" mass="40190">MNKISIIGAGNGGLTAAYHLSKLGHSICLYDSPQFDTQIQAVNKQGGIKALSKDHGAEMMFPGFEEITHATTDIKKAMEFAEMIIMICPSFAQELLFEQMLPHLQDGQVVFIMPGNYGGLVLNRMKNESDQKDKDITFVDGISIPWATRIVEPGVLTIMGLKEFLSVSIFPSENATDEVKQLITESLPVPVEFLDNPIVAGLENINFGGHPLLTTLNMGLLENFDGDFNYYRDCCSPATANAAAKMDQERLAVGAALGFSLRTELQAMNALYGSNYKSVYDFNRDSTTHGKINSAPNSSKNRYVTEDVPYLLVPCFELAQAVGIRVPIVESCIHIASAYNDTDYFKTGRTLKDMGITAEELKNLTS</sequence>
<proteinExistence type="predicted"/>
<dbReference type="Gene3D" id="1.10.1040.10">
    <property type="entry name" value="N-(1-d-carboxylethyl)-l-norvaline Dehydrogenase, domain 2"/>
    <property type="match status" value="1"/>
</dbReference>
<dbReference type="SUPFAM" id="SSF51735">
    <property type="entry name" value="NAD(P)-binding Rossmann-fold domains"/>
    <property type="match status" value="1"/>
</dbReference>
<keyword evidence="5" id="KW-1185">Reference proteome</keyword>
<dbReference type="InterPro" id="IPR011128">
    <property type="entry name" value="G3P_DH_NAD-dep_N"/>
</dbReference>
<dbReference type="Pfam" id="PF01210">
    <property type="entry name" value="NAD_Gly3P_dh_N"/>
    <property type="match status" value="1"/>
</dbReference>
<dbReference type="InterPro" id="IPR036291">
    <property type="entry name" value="NAD(P)-bd_dom_sf"/>
</dbReference>
<keyword evidence="1" id="KW-0560">Oxidoreductase</keyword>
<dbReference type="InterPro" id="IPR013328">
    <property type="entry name" value="6PGD_dom2"/>
</dbReference>
<dbReference type="RefSeq" id="WP_029053646.1">
    <property type="nucleotide sequence ID" value="NZ_CP015108.1"/>
</dbReference>
<evidence type="ECO:0000256" key="1">
    <source>
        <dbReference type="ARBA" id="ARBA00023002"/>
    </source>
</evidence>
<feature type="domain" description="Opine dehydrogenase" evidence="3">
    <location>
        <begin position="195"/>
        <end position="339"/>
    </location>
</feature>
<accession>A0ABN4YVB0</accession>
<dbReference type="Gene3D" id="3.40.50.720">
    <property type="entry name" value="NAD(P)-binding Rossmann-like Domain"/>
    <property type="match status" value="1"/>
</dbReference>
<dbReference type="PANTHER" id="PTHR38015:SF1">
    <property type="entry name" value="OPINE DEHYDROGENASE DOMAIN-CONTAINING PROTEIN"/>
    <property type="match status" value="1"/>
</dbReference>